<dbReference type="Proteomes" id="UP001177670">
    <property type="component" value="Unassembled WGS sequence"/>
</dbReference>
<protein>
    <submittedName>
        <fullName evidence="2">Uncharacterized protein</fullName>
    </submittedName>
</protein>
<dbReference type="AlphaFoldDB" id="A0AA40FU81"/>
<comment type="caution">
    <text evidence="2">The sequence shown here is derived from an EMBL/GenBank/DDBJ whole genome shotgun (WGS) entry which is preliminary data.</text>
</comment>
<reference evidence="2" key="1">
    <citation type="submission" date="2021-10" db="EMBL/GenBank/DDBJ databases">
        <title>Melipona bicolor Genome sequencing and assembly.</title>
        <authorList>
            <person name="Araujo N.S."/>
            <person name="Arias M.C."/>
        </authorList>
    </citation>
    <scope>NUCLEOTIDE SEQUENCE</scope>
    <source>
        <strain evidence="2">USP_2M_L1-L4_2017</strain>
        <tissue evidence="2">Whole body</tissue>
    </source>
</reference>
<keyword evidence="3" id="KW-1185">Reference proteome</keyword>
<evidence type="ECO:0000313" key="2">
    <source>
        <dbReference type="EMBL" id="KAK1125091.1"/>
    </source>
</evidence>
<feature type="compositionally biased region" description="Basic and acidic residues" evidence="1">
    <location>
        <begin position="1"/>
        <end position="20"/>
    </location>
</feature>
<dbReference type="EMBL" id="JAHYIQ010000017">
    <property type="protein sequence ID" value="KAK1125091.1"/>
    <property type="molecule type" value="Genomic_DNA"/>
</dbReference>
<evidence type="ECO:0000313" key="3">
    <source>
        <dbReference type="Proteomes" id="UP001177670"/>
    </source>
</evidence>
<accession>A0AA40FU81</accession>
<evidence type="ECO:0000256" key="1">
    <source>
        <dbReference type="SAM" id="MobiDB-lite"/>
    </source>
</evidence>
<feature type="region of interest" description="Disordered" evidence="1">
    <location>
        <begin position="1"/>
        <end position="50"/>
    </location>
</feature>
<name>A0AA40FU81_9HYME</name>
<sequence>MKEQDQRRHGIDRPLKRETACPRLMSDAFQPPCNFDPESRATPTTATSIPEEIRAGVSNNADMNVKQTGCLYKVGTVLVSRAFALEPPKLPSIIYFVRLADRN</sequence>
<gene>
    <name evidence="2" type="ORF">K0M31_006430</name>
</gene>
<proteinExistence type="predicted"/>
<organism evidence="2 3">
    <name type="scientific">Melipona bicolor</name>
    <dbReference type="NCBI Taxonomy" id="60889"/>
    <lineage>
        <taxon>Eukaryota</taxon>
        <taxon>Metazoa</taxon>
        <taxon>Ecdysozoa</taxon>
        <taxon>Arthropoda</taxon>
        <taxon>Hexapoda</taxon>
        <taxon>Insecta</taxon>
        <taxon>Pterygota</taxon>
        <taxon>Neoptera</taxon>
        <taxon>Endopterygota</taxon>
        <taxon>Hymenoptera</taxon>
        <taxon>Apocrita</taxon>
        <taxon>Aculeata</taxon>
        <taxon>Apoidea</taxon>
        <taxon>Anthophila</taxon>
        <taxon>Apidae</taxon>
        <taxon>Melipona</taxon>
    </lineage>
</organism>